<reference evidence="7" key="1">
    <citation type="journal article" date="2023" name="G3 (Bethesda)">
        <title>Whole genome assembly and annotation of the endangered Caribbean coral Acropora cervicornis.</title>
        <authorList>
            <person name="Selwyn J.D."/>
            <person name="Vollmer S.V."/>
        </authorList>
    </citation>
    <scope>NUCLEOTIDE SEQUENCE</scope>
    <source>
        <strain evidence="7">K2</strain>
    </source>
</reference>
<feature type="transmembrane region" description="Helical" evidence="5">
    <location>
        <begin position="162"/>
        <end position="180"/>
    </location>
</feature>
<accession>A0AAD9V3A6</accession>
<dbReference type="CDD" id="cd21092">
    <property type="entry name" value="TPT_S35C2"/>
    <property type="match status" value="1"/>
</dbReference>
<feature type="transmembrane region" description="Helical" evidence="5">
    <location>
        <begin position="201"/>
        <end position="219"/>
    </location>
</feature>
<dbReference type="EMBL" id="JARQWQ010000039">
    <property type="protein sequence ID" value="KAK2559683.1"/>
    <property type="molecule type" value="Genomic_DNA"/>
</dbReference>
<dbReference type="InterPro" id="IPR004853">
    <property type="entry name" value="Sugar_P_trans_dom"/>
</dbReference>
<comment type="subcellular location">
    <subcellularLocation>
        <location evidence="1">Membrane</location>
        <topology evidence="1">Multi-pass membrane protein</topology>
    </subcellularLocation>
</comment>
<proteinExistence type="predicted"/>
<feature type="transmembrane region" description="Helical" evidence="5">
    <location>
        <begin position="112"/>
        <end position="131"/>
    </location>
</feature>
<feature type="transmembrane region" description="Helical" evidence="5">
    <location>
        <begin position="138"/>
        <end position="156"/>
    </location>
</feature>
<dbReference type="PANTHER" id="PTHR11132">
    <property type="entry name" value="SOLUTE CARRIER FAMILY 35"/>
    <property type="match status" value="1"/>
</dbReference>
<evidence type="ECO:0000256" key="3">
    <source>
        <dbReference type="ARBA" id="ARBA00022989"/>
    </source>
</evidence>
<feature type="domain" description="Sugar phosphate transporter" evidence="6">
    <location>
        <begin position="17"/>
        <end position="310"/>
    </location>
</feature>
<sequence length="363" mass="40958">MARKQFGFQQLRNALRTLGYILFMYLFSISLTFYNKWFLQRFHFPLSVSVVHYAMVFVSTALLRLLWEIWSEKKRIILPWSLYLKRVLPTAIASALDIGCSNWSLMYITVSLYTMTKSTSVIFILMFAIAFGLEQWNFSLVAIVFLIASGLFLFTFESTAFSAEGFVLALLASGLSGLRWTLSQILTQKQELGLHNPLDTLYHLQPFMTLTIIPLAFYIEGEKLAVSPKLFAAPDSHVIWVTVSMLLFGGFLALMISISEFLLLSHTSSLTLSIAGIFKEICILSLATEFAGDKMTMVNFFGLVLCLCGISVHVVTKATKEAESVKVIEMTNGGIELKELLKEYTGASDYEDDEFELNIYGKR</sequence>
<feature type="transmembrane region" description="Helical" evidence="5">
    <location>
        <begin position="20"/>
        <end position="38"/>
    </location>
</feature>
<protein>
    <submittedName>
        <fullName evidence="7">Solute carrier family 35 member C2</fullName>
    </submittedName>
</protein>
<evidence type="ECO:0000313" key="8">
    <source>
        <dbReference type="Proteomes" id="UP001249851"/>
    </source>
</evidence>
<organism evidence="7 8">
    <name type="scientific">Acropora cervicornis</name>
    <name type="common">Staghorn coral</name>
    <dbReference type="NCBI Taxonomy" id="6130"/>
    <lineage>
        <taxon>Eukaryota</taxon>
        <taxon>Metazoa</taxon>
        <taxon>Cnidaria</taxon>
        <taxon>Anthozoa</taxon>
        <taxon>Hexacorallia</taxon>
        <taxon>Scleractinia</taxon>
        <taxon>Astrocoeniina</taxon>
        <taxon>Acroporidae</taxon>
        <taxon>Acropora</taxon>
    </lineage>
</organism>
<keyword evidence="8" id="KW-1185">Reference proteome</keyword>
<evidence type="ECO:0000313" key="7">
    <source>
        <dbReference type="EMBL" id="KAK2559683.1"/>
    </source>
</evidence>
<feature type="transmembrane region" description="Helical" evidence="5">
    <location>
        <begin position="239"/>
        <end position="263"/>
    </location>
</feature>
<evidence type="ECO:0000256" key="5">
    <source>
        <dbReference type="SAM" id="Phobius"/>
    </source>
</evidence>
<dbReference type="Pfam" id="PF03151">
    <property type="entry name" value="TPT"/>
    <property type="match status" value="1"/>
</dbReference>
<keyword evidence="4 5" id="KW-0472">Membrane</keyword>
<evidence type="ECO:0000256" key="2">
    <source>
        <dbReference type="ARBA" id="ARBA00022692"/>
    </source>
</evidence>
<dbReference type="AlphaFoldDB" id="A0AAD9V3A6"/>
<comment type="caution">
    <text evidence="7">The sequence shown here is derived from an EMBL/GenBank/DDBJ whole genome shotgun (WGS) entry which is preliminary data.</text>
</comment>
<evidence type="ECO:0000259" key="6">
    <source>
        <dbReference type="Pfam" id="PF03151"/>
    </source>
</evidence>
<keyword evidence="3 5" id="KW-1133">Transmembrane helix</keyword>
<evidence type="ECO:0000256" key="4">
    <source>
        <dbReference type="ARBA" id="ARBA00023136"/>
    </source>
</evidence>
<feature type="transmembrane region" description="Helical" evidence="5">
    <location>
        <begin position="50"/>
        <end position="67"/>
    </location>
</feature>
<gene>
    <name evidence="7" type="ORF">P5673_017770</name>
</gene>
<dbReference type="GO" id="GO:0016020">
    <property type="term" value="C:membrane"/>
    <property type="evidence" value="ECO:0007669"/>
    <property type="project" value="UniProtKB-SubCell"/>
</dbReference>
<reference evidence="7" key="2">
    <citation type="journal article" date="2023" name="Science">
        <title>Genomic signatures of disease resistance in endangered staghorn corals.</title>
        <authorList>
            <person name="Vollmer S.V."/>
            <person name="Selwyn J.D."/>
            <person name="Despard B.A."/>
            <person name="Roesel C.L."/>
        </authorList>
    </citation>
    <scope>NUCLEOTIDE SEQUENCE</scope>
    <source>
        <strain evidence="7">K2</strain>
    </source>
</reference>
<evidence type="ECO:0000256" key="1">
    <source>
        <dbReference type="ARBA" id="ARBA00004141"/>
    </source>
</evidence>
<name>A0AAD9V3A6_ACRCE</name>
<feature type="transmembrane region" description="Helical" evidence="5">
    <location>
        <begin position="297"/>
        <end position="316"/>
    </location>
</feature>
<dbReference type="Proteomes" id="UP001249851">
    <property type="component" value="Unassembled WGS sequence"/>
</dbReference>
<keyword evidence="2 5" id="KW-0812">Transmembrane</keyword>
<dbReference type="InterPro" id="IPR050186">
    <property type="entry name" value="TPT_transporter"/>
</dbReference>